<feature type="signal peptide" evidence="1">
    <location>
        <begin position="1"/>
        <end position="19"/>
    </location>
</feature>
<accession>A0A4R5W3R4</accession>
<sequence length="192" mass="20196">MFKALAGLIAMLTAVAVQASTVSINFDEFTTPPVNCCYGNPTQGVPVIYPTVTITGGNSGTIMDNTGWSNMQTSGKNLFGTLDGLITLNFNQPISGLSLDVINGTNAASFTLSEYDNSHNLIDSETMFLNRYTTAGSVERFSLLDSGVFSATISGNGDFGVDTITYSDVPEPATLALLGLGLLAFAGLRRRA</sequence>
<dbReference type="NCBIfam" id="TIGR02595">
    <property type="entry name" value="PEP_CTERM"/>
    <property type="match status" value="1"/>
</dbReference>
<proteinExistence type="predicted"/>
<dbReference type="RefSeq" id="WP_133326554.1">
    <property type="nucleotide sequence ID" value="NZ_SMYL01000002.1"/>
</dbReference>
<dbReference type="Proteomes" id="UP000294829">
    <property type="component" value="Unassembled WGS sequence"/>
</dbReference>
<name>A0A4R5W3R4_9BURK</name>
<dbReference type="AlphaFoldDB" id="A0A4R5W3R4"/>
<evidence type="ECO:0000259" key="2">
    <source>
        <dbReference type="Pfam" id="PF07589"/>
    </source>
</evidence>
<organism evidence="3 4">
    <name type="scientific">Sapientia aquatica</name>
    <dbReference type="NCBI Taxonomy" id="1549640"/>
    <lineage>
        <taxon>Bacteria</taxon>
        <taxon>Pseudomonadati</taxon>
        <taxon>Pseudomonadota</taxon>
        <taxon>Betaproteobacteria</taxon>
        <taxon>Burkholderiales</taxon>
        <taxon>Oxalobacteraceae</taxon>
        <taxon>Sapientia</taxon>
    </lineage>
</organism>
<evidence type="ECO:0000313" key="3">
    <source>
        <dbReference type="EMBL" id="TDK67369.1"/>
    </source>
</evidence>
<feature type="domain" description="Ice-binding protein C-terminal" evidence="2">
    <location>
        <begin position="168"/>
        <end position="191"/>
    </location>
</feature>
<protein>
    <submittedName>
        <fullName evidence="3">PEP-CTERM sorting domain-containing protein</fullName>
    </submittedName>
</protein>
<dbReference type="Pfam" id="PF07589">
    <property type="entry name" value="PEP-CTERM"/>
    <property type="match status" value="1"/>
</dbReference>
<gene>
    <name evidence="3" type="ORF">E2I14_06290</name>
</gene>
<feature type="chain" id="PRO_5020731839" evidence="1">
    <location>
        <begin position="20"/>
        <end position="192"/>
    </location>
</feature>
<dbReference type="EMBL" id="SMYL01000002">
    <property type="protein sequence ID" value="TDK67369.1"/>
    <property type="molecule type" value="Genomic_DNA"/>
</dbReference>
<reference evidence="3 4" key="1">
    <citation type="submission" date="2019-03" db="EMBL/GenBank/DDBJ databases">
        <title>Sapientia aquatica gen. nov., sp. nov., isolated from a crater lake.</title>
        <authorList>
            <person name="Felfoldi T."/>
            <person name="Szabo A."/>
            <person name="Toth E."/>
            <person name="Schumann P."/>
            <person name="Keki Z."/>
            <person name="Marialigeti K."/>
            <person name="Mathe I."/>
        </authorList>
    </citation>
    <scope>NUCLEOTIDE SEQUENCE [LARGE SCALE GENOMIC DNA]</scope>
    <source>
        <strain evidence="3 4">SA-152</strain>
    </source>
</reference>
<dbReference type="InterPro" id="IPR013424">
    <property type="entry name" value="Ice-binding_C"/>
</dbReference>
<comment type="caution">
    <text evidence="3">The sequence shown here is derived from an EMBL/GenBank/DDBJ whole genome shotgun (WGS) entry which is preliminary data.</text>
</comment>
<keyword evidence="4" id="KW-1185">Reference proteome</keyword>
<keyword evidence="1" id="KW-0732">Signal</keyword>
<evidence type="ECO:0000313" key="4">
    <source>
        <dbReference type="Proteomes" id="UP000294829"/>
    </source>
</evidence>
<dbReference type="OrthoDB" id="9204599at2"/>
<evidence type="ECO:0000256" key="1">
    <source>
        <dbReference type="SAM" id="SignalP"/>
    </source>
</evidence>